<organism evidence="4 5">
    <name type="scientific">Bremia lactucae</name>
    <name type="common">Lettuce downy mildew</name>
    <dbReference type="NCBI Taxonomy" id="4779"/>
    <lineage>
        <taxon>Eukaryota</taxon>
        <taxon>Sar</taxon>
        <taxon>Stramenopiles</taxon>
        <taxon>Oomycota</taxon>
        <taxon>Peronosporomycetes</taxon>
        <taxon>Peronosporales</taxon>
        <taxon>Peronosporaceae</taxon>
        <taxon>Bremia</taxon>
    </lineage>
</organism>
<dbReference type="EMBL" id="SHOA02000001">
    <property type="protein sequence ID" value="TDH65684.1"/>
    <property type="molecule type" value="Genomic_DNA"/>
</dbReference>
<accession>A0A976IBN5</accession>
<keyword evidence="2" id="KW-0812">Transmembrane</keyword>
<proteinExistence type="predicted"/>
<dbReference type="Proteomes" id="UP000294530">
    <property type="component" value="Unassembled WGS sequence"/>
</dbReference>
<feature type="compositionally biased region" description="Polar residues" evidence="1">
    <location>
        <begin position="236"/>
        <end position="247"/>
    </location>
</feature>
<evidence type="ECO:0000313" key="5">
    <source>
        <dbReference type="Proteomes" id="UP000294530"/>
    </source>
</evidence>
<feature type="signal peptide" evidence="3">
    <location>
        <begin position="1"/>
        <end position="19"/>
    </location>
</feature>
<dbReference type="OrthoDB" id="167797at2759"/>
<dbReference type="KEGG" id="blac:94347384"/>
<evidence type="ECO:0000313" key="4">
    <source>
        <dbReference type="EMBL" id="TDH65684.1"/>
    </source>
</evidence>
<dbReference type="AlphaFoldDB" id="A0A976IBN5"/>
<keyword evidence="2" id="KW-0472">Membrane</keyword>
<evidence type="ECO:0000256" key="3">
    <source>
        <dbReference type="SAM" id="SignalP"/>
    </source>
</evidence>
<keyword evidence="2" id="KW-1133">Transmembrane helix</keyword>
<name>A0A976IBN5_BRELC</name>
<feature type="compositionally biased region" description="Low complexity" evidence="1">
    <location>
        <begin position="580"/>
        <end position="599"/>
    </location>
</feature>
<gene>
    <name evidence="4" type="ORF">CCR75_003619</name>
</gene>
<feature type="chain" id="PRO_5037087203" evidence="3">
    <location>
        <begin position="20"/>
        <end position="599"/>
    </location>
</feature>
<sequence length="599" mass="63333">MKIVYVLATFLTLLGSVQSVNIESGFTLDGSTTYCMGVSAINGSVGTLNFDTLEAGNVGRCPVGVTLTLTDSKFRISDPIIVKWAATAIVGLPNAIFSNAIDAATGLPAPVTMSTLFACTVGTNCATSIRGTPTGDGTSSGAFPPGGFKTLETNTFTFGTAGDYIIVGLVTLPGDSALNLLAEEYLVFKSISIVPDDSVFSSSTSSRAVKSSEVTSGKPDSTSDSDKTGLAKGITPNDNISSNTIASPSADTAKQMDAEYMGVVKTASVFSGSSTFVKDNGVLIIAAVILCCILGFLGAGLLLRRRKNQQKGLDGNTSSDADDDGGKTDLTYIANMSARNIEKTTDNMMDEELPVIMMPSMKHGSEHYLRTRSSRQSLTMNGSDTDDFFDKASHGAAAYLNAAAIDPHRMSSASSVAGGQSEASMSNFGDSIVSARQKKYLQPNDGKDAVSARTDAQTTLFDQAQLKAHEQSNAEEFSAIGRYTEEKQRNTGSSNHDLTRELGFSMSSRPGSESRPSEDYRATEESRDSKNSFTGDFSEALGQSRLQSEVSVDSYGFRASRLSVDSYSSGMSFYSREGSRISGFSSASSFDRSSTLSKY</sequence>
<dbReference type="GeneID" id="94347384"/>
<protein>
    <submittedName>
        <fullName evidence="4">Uncharacterized protein</fullName>
    </submittedName>
</protein>
<feature type="transmembrane region" description="Helical" evidence="2">
    <location>
        <begin position="281"/>
        <end position="303"/>
    </location>
</feature>
<keyword evidence="5" id="KW-1185">Reference proteome</keyword>
<evidence type="ECO:0000256" key="1">
    <source>
        <dbReference type="SAM" id="MobiDB-lite"/>
    </source>
</evidence>
<feature type="compositionally biased region" description="Low complexity" evidence="1">
    <location>
        <begin position="505"/>
        <end position="514"/>
    </location>
</feature>
<keyword evidence="3" id="KW-0732">Signal</keyword>
<feature type="region of interest" description="Disordered" evidence="1">
    <location>
        <begin position="485"/>
        <end position="540"/>
    </location>
</feature>
<comment type="caution">
    <text evidence="4">The sequence shown here is derived from an EMBL/GenBank/DDBJ whole genome shotgun (WGS) entry which is preliminary data.</text>
</comment>
<feature type="compositionally biased region" description="Basic and acidic residues" evidence="1">
    <location>
        <begin position="515"/>
        <end position="530"/>
    </location>
</feature>
<dbReference type="RefSeq" id="XP_067815183.1">
    <property type="nucleotide sequence ID" value="XM_067961713.1"/>
</dbReference>
<feature type="region of interest" description="Disordered" evidence="1">
    <location>
        <begin position="576"/>
        <end position="599"/>
    </location>
</feature>
<reference evidence="4 5" key="1">
    <citation type="journal article" date="2021" name="Genome Biol.">
        <title>AFLAP: assembly-free linkage analysis pipeline using k-mers from genome sequencing data.</title>
        <authorList>
            <person name="Fletcher K."/>
            <person name="Zhang L."/>
            <person name="Gil J."/>
            <person name="Han R."/>
            <person name="Cavanaugh K."/>
            <person name="Michelmore R."/>
        </authorList>
    </citation>
    <scope>NUCLEOTIDE SEQUENCE [LARGE SCALE GENOMIC DNA]</scope>
    <source>
        <strain evidence="4 5">SF5</strain>
    </source>
</reference>
<feature type="region of interest" description="Disordered" evidence="1">
    <location>
        <begin position="210"/>
        <end position="247"/>
    </location>
</feature>
<evidence type="ECO:0000256" key="2">
    <source>
        <dbReference type="SAM" id="Phobius"/>
    </source>
</evidence>